<keyword evidence="1 4" id="KW-0349">Heme</keyword>
<feature type="compositionally biased region" description="Basic and acidic residues" evidence="5">
    <location>
        <begin position="180"/>
        <end position="214"/>
    </location>
</feature>
<accession>A0ABN9SCA3</accession>
<evidence type="ECO:0000256" key="2">
    <source>
        <dbReference type="ARBA" id="ARBA00022723"/>
    </source>
</evidence>
<reference evidence="8" key="1">
    <citation type="submission" date="2023-10" db="EMBL/GenBank/DDBJ databases">
        <authorList>
            <person name="Chen Y."/>
            <person name="Shah S."/>
            <person name="Dougan E. K."/>
            <person name="Thang M."/>
            <person name="Chan C."/>
        </authorList>
    </citation>
    <scope>NUCLEOTIDE SEQUENCE [LARGE SCALE GENOMIC DNA]</scope>
</reference>
<evidence type="ECO:0000313" key="9">
    <source>
        <dbReference type="Proteomes" id="UP001189429"/>
    </source>
</evidence>
<evidence type="ECO:0000256" key="4">
    <source>
        <dbReference type="PROSITE-ProRule" id="PRU00433"/>
    </source>
</evidence>
<keyword evidence="6" id="KW-0732">Signal</keyword>
<gene>
    <name evidence="8" type="ORF">PCOR1329_LOCUS28024</name>
</gene>
<protein>
    <recommendedName>
        <fullName evidence="7">Cytochrome c domain-containing protein</fullName>
    </recommendedName>
</protein>
<dbReference type="InterPro" id="IPR036909">
    <property type="entry name" value="Cyt_c-like_dom_sf"/>
</dbReference>
<evidence type="ECO:0000313" key="8">
    <source>
        <dbReference type="EMBL" id="CAK0828928.1"/>
    </source>
</evidence>
<evidence type="ECO:0000259" key="7">
    <source>
        <dbReference type="PROSITE" id="PS51007"/>
    </source>
</evidence>
<organism evidence="8 9">
    <name type="scientific">Prorocentrum cordatum</name>
    <dbReference type="NCBI Taxonomy" id="2364126"/>
    <lineage>
        <taxon>Eukaryota</taxon>
        <taxon>Sar</taxon>
        <taxon>Alveolata</taxon>
        <taxon>Dinophyceae</taxon>
        <taxon>Prorocentrales</taxon>
        <taxon>Prorocentraceae</taxon>
        <taxon>Prorocentrum</taxon>
    </lineage>
</organism>
<dbReference type="Proteomes" id="UP001189429">
    <property type="component" value="Unassembled WGS sequence"/>
</dbReference>
<feature type="domain" description="Cytochrome c" evidence="7">
    <location>
        <begin position="94"/>
        <end position="199"/>
    </location>
</feature>
<dbReference type="EMBL" id="CAUYUJ010010258">
    <property type="protein sequence ID" value="CAK0828928.1"/>
    <property type="molecule type" value="Genomic_DNA"/>
</dbReference>
<feature type="region of interest" description="Disordered" evidence="5">
    <location>
        <begin position="28"/>
        <end position="48"/>
    </location>
</feature>
<dbReference type="SUPFAM" id="SSF46626">
    <property type="entry name" value="Cytochrome c"/>
    <property type="match status" value="1"/>
</dbReference>
<feature type="chain" id="PRO_5045274234" description="Cytochrome c domain-containing protein" evidence="6">
    <location>
        <begin position="27"/>
        <end position="271"/>
    </location>
</feature>
<feature type="compositionally biased region" description="Basic and acidic residues" evidence="5">
    <location>
        <begin position="221"/>
        <end position="231"/>
    </location>
</feature>
<sequence length="271" mass="27043">MGRPAALRCAAAAALLCAAARGPARGFSAPAARGPPGRSAQGAPPGGCREEAEGAGVGLAAGAVGLRAAALALAIGVAASAAAAARAADGAAPPSAERGAAVFAGNCAACHAGGNNAVQADKLGGAQAWACARVAFGAGPRGALRHTPALACAPGFWPLRGPPSAAHLTPPLPGVTPARSRQEAEEGGPHEVRHVRREHDHLPGDEREERDACVRRAPGGSRDHGRGRVRAEPGGQRLALRPSSPWSLGHLVDRSFSSSSKLIVSVCFFPS</sequence>
<dbReference type="InterPro" id="IPR009056">
    <property type="entry name" value="Cyt_c-like_dom"/>
</dbReference>
<keyword evidence="9" id="KW-1185">Reference proteome</keyword>
<evidence type="ECO:0000256" key="5">
    <source>
        <dbReference type="SAM" id="MobiDB-lite"/>
    </source>
</evidence>
<comment type="caution">
    <text evidence="8">The sequence shown here is derived from an EMBL/GenBank/DDBJ whole genome shotgun (WGS) entry which is preliminary data.</text>
</comment>
<feature type="compositionally biased region" description="Low complexity" evidence="5">
    <location>
        <begin position="28"/>
        <end position="47"/>
    </location>
</feature>
<proteinExistence type="predicted"/>
<feature type="region of interest" description="Disordered" evidence="5">
    <location>
        <begin position="164"/>
        <end position="243"/>
    </location>
</feature>
<dbReference type="Gene3D" id="1.10.760.10">
    <property type="entry name" value="Cytochrome c-like domain"/>
    <property type="match status" value="1"/>
</dbReference>
<evidence type="ECO:0000256" key="6">
    <source>
        <dbReference type="SAM" id="SignalP"/>
    </source>
</evidence>
<feature type="signal peptide" evidence="6">
    <location>
        <begin position="1"/>
        <end position="26"/>
    </location>
</feature>
<dbReference type="PROSITE" id="PS51007">
    <property type="entry name" value="CYTC"/>
    <property type="match status" value="1"/>
</dbReference>
<name>A0ABN9SCA3_9DINO</name>
<keyword evidence="2 4" id="KW-0479">Metal-binding</keyword>
<keyword evidence="3 4" id="KW-0408">Iron</keyword>
<evidence type="ECO:0000256" key="1">
    <source>
        <dbReference type="ARBA" id="ARBA00022617"/>
    </source>
</evidence>
<evidence type="ECO:0000256" key="3">
    <source>
        <dbReference type="ARBA" id="ARBA00023004"/>
    </source>
</evidence>